<dbReference type="InterPro" id="IPR017224">
    <property type="entry name" value="Opine_Oxase_asu/HCN_bsu"/>
</dbReference>
<evidence type="ECO:0000259" key="2">
    <source>
        <dbReference type="Pfam" id="PF04324"/>
    </source>
</evidence>
<accession>A0A245ZV48</accession>
<evidence type="ECO:0000256" key="1">
    <source>
        <dbReference type="ARBA" id="ARBA00023002"/>
    </source>
</evidence>
<dbReference type="CDD" id="cd19946">
    <property type="entry name" value="GlpA-like_Fer2_BFD-like"/>
    <property type="match status" value="1"/>
</dbReference>
<dbReference type="SUPFAM" id="SSF51905">
    <property type="entry name" value="FAD/NAD(P)-binding domain"/>
    <property type="match status" value="1"/>
</dbReference>
<dbReference type="Gene3D" id="3.50.50.60">
    <property type="entry name" value="FAD/NAD(P)-binding domain"/>
    <property type="match status" value="2"/>
</dbReference>
<proteinExistence type="predicted"/>
<dbReference type="GO" id="GO:0050622">
    <property type="term" value="F:glycine dehydrogenase (cyanide-forming) activity"/>
    <property type="evidence" value="ECO:0007669"/>
    <property type="project" value="UniProtKB-EC"/>
</dbReference>
<evidence type="ECO:0000313" key="4">
    <source>
        <dbReference type="EMBL" id="OWK33619.1"/>
    </source>
</evidence>
<dbReference type="PRINTS" id="PR00469">
    <property type="entry name" value="PNDRDTASEII"/>
</dbReference>
<dbReference type="Gene3D" id="1.10.10.1100">
    <property type="entry name" value="BFD-like [2Fe-2S]-binding domain"/>
    <property type="match status" value="1"/>
</dbReference>
<dbReference type="AlphaFoldDB" id="A0A245ZV48"/>
<gene>
    <name evidence="4" type="primary">hcnB</name>
    <name evidence="4" type="ORF">SPDO_05000</name>
</gene>
<evidence type="ECO:0000313" key="5">
    <source>
        <dbReference type="Proteomes" id="UP000197290"/>
    </source>
</evidence>
<dbReference type="Pfam" id="PF04324">
    <property type="entry name" value="Fer2_BFD"/>
    <property type="match status" value="1"/>
</dbReference>
<sequence>MAEPLAFDVVIIGGGPAGQAAALALADHAITIAVIDEQAQAGGQILRQPPRRAADWLPGPSYAPLKDQLARFETLDRVTWLGGRSVLDCQPGRLIAHGIDGTQQITASHILLATGCQDLAVPLPGWTLPGVYAAGGIQALLKSQHILAGERILFAGTHPLQLVIAEQIVRAGGTVAAVLFGQPQRRLLAPLLGAPTVAARRARDLLSGGRAMQTLRRAGVPVHFGTALQRITGVDHVTGADTGAGAIACDAVGLCYGFVPQSALPRMAGAAMVAAGPAGGWRCTHDAWMRSSLPGLYVAGEVTGVAGAAAASASGTIAGLGIAQGLGLITPAAAKATARPARRSLEQHRSFAALLDTIADPHSYLPACDPDTLICRCEDVPLAPITQAIAAGASVNAVKLATRCGMGLCQGRNCEPTLLRLLADAGRAERAGFTARFPARPVAIGDLID</sequence>
<dbReference type="PIRSF" id="PIRSF037495">
    <property type="entry name" value="Opine_OX_OoxA/HcnB"/>
    <property type="match status" value="1"/>
</dbReference>
<dbReference type="PRINTS" id="PR00368">
    <property type="entry name" value="FADPNR"/>
</dbReference>
<dbReference type="Pfam" id="PF07992">
    <property type="entry name" value="Pyr_redox_2"/>
    <property type="match status" value="1"/>
</dbReference>
<dbReference type="InterPro" id="IPR051691">
    <property type="entry name" value="Metab_Enz_Cyan_OpOx_G3PDH"/>
</dbReference>
<organism evidence="4 5">
    <name type="scientific">Sphingomonas dokdonensis</name>
    <dbReference type="NCBI Taxonomy" id="344880"/>
    <lineage>
        <taxon>Bacteria</taxon>
        <taxon>Pseudomonadati</taxon>
        <taxon>Pseudomonadota</taxon>
        <taxon>Alphaproteobacteria</taxon>
        <taxon>Sphingomonadales</taxon>
        <taxon>Sphingomonadaceae</taxon>
        <taxon>Sphingomonas</taxon>
    </lineage>
</organism>
<dbReference type="EMBL" id="NBBI01000001">
    <property type="protein sequence ID" value="OWK33619.1"/>
    <property type="molecule type" value="Genomic_DNA"/>
</dbReference>
<dbReference type="InterPro" id="IPR007419">
    <property type="entry name" value="BFD-like_2Fe2S-bd_dom"/>
</dbReference>
<keyword evidence="5" id="KW-1185">Reference proteome</keyword>
<dbReference type="InterPro" id="IPR041854">
    <property type="entry name" value="BFD-like_2Fe2S-bd_dom_sf"/>
</dbReference>
<feature type="domain" description="FAD/NAD(P)-binding" evidence="3">
    <location>
        <begin position="7"/>
        <end position="314"/>
    </location>
</feature>
<dbReference type="OrthoDB" id="5287468at2"/>
<protein>
    <submittedName>
        <fullName evidence="4">Hydrogen cyanide synthase subunit HcnB</fullName>
        <ecNumber evidence="4">1.4.99.5</ecNumber>
    </submittedName>
</protein>
<name>A0A245ZV48_9SPHN</name>
<comment type="caution">
    <text evidence="4">The sequence shown here is derived from an EMBL/GenBank/DDBJ whole genome shotgun (WGS) entry which is preliminary data.</text>
</comment>
<dbReference type="InterPro" id="IPR036188">
    <property type="entry name" value="FAD/NAD-bd_sf"/>
</dbReference>
<feature type="domain" description="BFD-like [2Fe-2S]-binding" evidence="2">
    <location>
        <begin position="373"/>
        <end position="423"/>
    </location>
</feature>
<evidence type="ECO:0000259" key="3">
    <source>
        <dbReference type="Pfam" id="PF07992"/>
    </source>
</evidence>
<dbReference type="InterPro" id="IPR023753">
    <property type="entry name" value="FAD/NAD-binding_dom"/>
</dbReference>
<dbReference type="PANTHER" id="PTHR42949">
    <property type="entry name" value="ANAEROBIC GLYCEROL-3-PHOSPHATE DEHYDROGENASE SUBUNIT B"/>
    <property type="match status" value="1"/>
</dbReference>
<dbReference type="PANTHER" id="PTHR42949:SF3">
    <property type="entry name" value="ANAEROBIC GLYCEROL-3-PHOSPHATE DEHYDROGENASE SUBUNIT B"/>
    <property type="match status" value="1"/>
</dbReference>
<keyword evidence="1 4" id="KW-0560">Oxidoreductase</keyword>
<dbReference type="RefSeq" id="WP_158212132.1">
    <property type="nucleotide sequence ID" value="NZ_NBBI01000001.1"/>
</dbReference>
<reference evidence="4 5" key="1">
    <citation type="submission" date="2017-03" db="EMBL/GenBank/DDBJ databases">
        <title>Genome sequence of Sphingomonas dokdonensis DSM 21029.</title>
        <authorList>
            <person name="Poehlein A."/>
            <person name="Wuebbeler J.H."/>
            <person name="Steinbuechel A."/>
            <person name="Daniel R."/>
        </authorList>
    </citation>
    <scope>NUCLEOTIDE SEQUENCE [LARGE SCALE GENOMIC DNA]</scope>
    <source>
        <strain evidence="4 5">DSM 21029</strain>
    </source>
</reference>
<dbReference type="Proteomes" id="UP000197290">
    <property type="component" value="Unassembled WGS sequence"/>
</dbReference>
<dbReference type="EC" id="1.4.99.5" evidence="4"/>